<protein>
    <submittedName>
        <fullName evidence="1">Uncharacterized protein</fullName>
    </submittedName>
</protein>
<accession>A0AAV5VPL4</accession>
<sequence length="131" mass="15025">MLDGSSFLNDECVGRIGVDGRAVRASAPGGMVTTDAIPEADGDYGYCDETEKGDQNGGEEVTVRLFYFIVWRRLERRVAVENGRKRNRSGRFLVRHYFTQVDEIPRGETPLLAVFEFASEWWIAFERARRW</sequence>
<organism evidence="1 2">
    <name type="scientific">Pristionchus fissidentatus</name>
    <dbReference type="NCBI Taxonomy" id="1538716"/>
    <lineage>
        <taxon>Eukaryota</taxon>
        <taxon>Metazoa</taxon>
        <taxon>Ecdysozoa</taxon>
        <taxon>Nematoda</taxon>
        <taxon>Chromadorea</taxon>
        <taxon>Rhabditida</taxon>
        <taxon>Rhabditina</taxon>
        <taxon>Diplogasteromorpha</taxon>
        <taxon>Diplogasteroidea</taxon>
        <taxon>Neodiplogasteridae</taxon>
        <taxon>Pristionchus</taxon>
    </lineage>
</organism>
<dbReference type="Proteomes" id="UP001432322">
    <property type="component" value="Unassembled WGS sequence"/>
</dbReference>
<dbReference type="AlphaFoldDB" id="A0AAV5VPL4"/>
<proteinExistence type="predicted"/>
<evidence type="ECO:0000313" key="2">
    <source>
        <dbReference type="Proteomes" id="UP001432322"/>
    </source>
</evidence>
<dbReference type="EMBL" id="BTSY01000003">
    <property type="protein sequence ID" value="GMT19977.1"/>
    <property type="molecule type" value="Genomic_DNA"/>
</dbReference>
<gene>
    <name evidence="1" type="ORF">PFISCL1PPCAC_11274</name>
</gene>
<evidence type="ECO:0000313" key="1">
    <source>
        <dbReference type="EMBL" id="GMT19977.1"/>
    </source>
</evidence>
<comment type="caution">
    <text evidence="1">The sequence shown here is derived from an EMBL/GenBank/DDBJ whole genome shotgun (WGS) entry which is preliminary data.</text>
</comment>
<reference evidence="1" key="1">
    <citation type="submission" date="2023-10" db="EMBL/GenBank/DDBJ databases">
        <title>Genome assembly of Pristionchus species.</title>
        <authorList>
            <person name="Yoshida K."/>
            <person name="Sommer R.J."/>
        </authorList>
    </citation>
    <scope>NUCLEOTIDE SEQUENCE</scope>
    <source>
        <strain evidence="1">RS5133</strain>
    </source>
</reference>
<name>A0AAV5VPL4_9BILA</name>
<keyword evidence="2" id="KW-1185">Reference proteome</keyword>